<proteinExistence type="predicted"/>
<dbReference type="GO" id="GO:0005634">
    <property type="term" value="C:nucleus"/>
    <property type="evidence" value="ECO:0007669"/>
    <property type="project" value="TreeGrafter"/>
</dbReference>
<dbReference type="SMART" id="SM00220">
    <property type="entry name" value="S_TKc"/>
    <property type="match status" value="1"/>
</dbReference>
<evidence type="ECO:0000313" key="8">
    <source>
        <dbReference type="EMBL" id="KAF2126543.1"/>
    </source>
</evidence>
<protein>
    <submittedName>
        <fullName evidence="8">Kinase-like protein</fullName>
    </submittedName>
</protein>
<dbReference type="InterPro" id="IPR017441">
    <property type="entry name" value="Protein_kinase_ATP_BS"/>
</dbReference>
<keyword evidence="5 6" id="KW-0067">ATP-binding</keyword>
<dbReference type="AlphaFoldDB" id="A0A6A6A5W0"/>
<keyword evidence="2" id="KW-0808">Transferase</keyword>
<keyword evidence="1" id="KW-0723">Serine/threonine-protein kinase</keyword>
<dbReference type="PANTHER" id="PTHR24345">
    <property type="entry name" value="SERINE/THREONINE-PROTEIN KINASE PLK"/>
    <property type="match status" value="1"/>
</dbReference>
<dbReference type="Gene3D" id="3.30.200.20">
    <property type="entry name" value="Phosphorylase Kinase, domain 1"/>
    <property type="match status" value="1"/>
</dbReference>
<keyword evidence="4 8" id="KW-0418">Kinase</keyword>
<evidence type="ECO:0000256" key="2">
    <source>
        <dbReference type="ARBA" id="ARBA00022679"/>
    </source>
</evidence>
<keyword evidence="9" id="KW-1185">Reference proteome</keyword>
<dbReference type="InterPro" id="IPR000719">
    <property type="entry name" value="Prot_kinase_dom"/>
</dbReference>
<dbReference type="InterPro" id="IPR008271">
    <property type="entry name" value="Ser/Thr_kinase_AS"/>
</dbReference>
<dbReference type="Pfam" id="PF00069">
    <property type="entry name" value="Pkinase"/>
    <property type="match status" value="1"/>
</dbReference>
<sequence length="635" mass="72891">MNIPDPNMDLPPLSSEHVNAVRLPPLHTLFPRRVGISERQPGRQQTMGTLSEAFPEHSQLYRYPVSTTAKLDHIVSRLGDLTVRAVFETHGITDLWLPLPKQTLRKFLEHPQDQNRFEQLQHDILDVDLTHYNSLERRNTLRPFHAIFEDDDTVVSVRRSLGDGGYGTVEEVSIPTTPCPLICVRKKIGRPKQLNAHKRIMTAFAREIGVMRQVTYQHCVRFVKSYTDSDSVNILSLPVADMDLAVFMDQPSLTKKQEQILLQGMHCLCNALNYLHQNRIRHEDLKPQNVLVHGDNILLTDFGFSLDFSEDDVSTTTGHPSAWTIRYAAPEVLEHEPRNRVTDIFSLGCILTEMLSALCGYNLSEVKDHWKRTGNGQSSFARNMEATNTWYDGLDMHALHFDIIVPMVRSMLASDRLLRPSIGQIVDRFSDVNDLDYDASALIAGCCKRKSIYDIFTTDIGFLSSCHFYPWCYDNWTYILLDLDLRFIASENNTYSRFQGQGILDAFEDFEHIRRKCNILYRGASRTGRNRRFWQAHQQQRETLRTHPNGMLHAITSMKLLSLKHVVFTAGLCKIRKGSDLVSSFEDRVLQVSLLPISLLRSPYFGSFFYMLSFSSYYDDGFAHPMEFVDLSKES</sequence>
<reference evidence="8" key="1">
    <citation type="journal article" date="2020" name="Stud. Mycol.">
        <title>101 Dothideomycetes genomes: a test case for predicting lifestyles and emergence of pathogens.</title>
        <authorList>
            <person name="Haridas S."/>
            <person name="Albert R."/>
            <person name="Binder M."/>
            <person name="Bloem J."/>
            <person name="Labutti K."/>
            <person name="Salamov A."/>
            <person name="Andreopoulos B."/>
            <person name="Baker S."/>
            <person name="Barry K."/>
            <person name="Bills G."/>
            <person name="Bluhm B."/>
            <person name="Cannon C."/>
            <person name="Castanera R."/>
            <person name="Culley D."/>
            <person name="Daum C."/>
            <person name="Ezra D."/>
            <person name="Gonzalez J."/>
            <person name="Henrissat B."/>
            <person name="Kuo A."/>
            <person name="Liang C."/>
            <person name="Lipzen A."/>
            <person name="Lutzoni F."/>
            <person name="Magnuson J."/>
            <person name="Mondo S."/>
            <person name="Nolan M."/>
            <person name="Ohm R."/>
            <person name="Pangilinan J."/>
            <person name="Park H.-J."/>
            <person name="Ramirez L."/>
            <person name="Alfaro M."/>
            <person name="Sun H."/>
            <person name="Tritt A."/>
            <person name="Yoshinaga Y."/>
            <person name="Zwiers L.-H."/>
            <person name="Turgeon B."/>
            <person name="Goodwin S."/>
            <person name="Spatafora J."/>
            <person name="Crous P."/>
            <person name="Grigoriev I."/>
        </authorList>
    </citation>
    <scope>NUCLEOTIDE SEQUENCE</scope>
    <source>
        <strain evidence="8">CBS 119687</strain>
    </source>
</reference>
<dbReference type="GO" id="GO:0005737">
    <property type="term" value="C:cytoplasm"/>
    <property type="evidence" value="ECO:0007669"/>
    <property type="project" value="TreeGrafter"/>
</dbReference>
<dbReference type="SUPFAM" id="SSF56112">
    <property type="entry name" value="Protein kinase-like (PK-like)"/>
    <property type="match status" value="1"/>
</dbReference>
<keyword evidence="3 6" id="KW-0547">Nucleotide-binding</keyword>
<feature type="domain" description="Protein kinase" evidence="7">
    <location>
        <begin position="155"/>
        <end position="430"/>
    </location>
</feature>
<dbReference type="GO" id="GO:0005524">
    <property type="term" value="F:ATP binding"/>
    <property type="evidence" value="ECO:0007669"/>
    <property type="project" value="UniProtKB-UniRule"/>
</dbReference>
<dbReference type="GO" id="GO:0000922">
    <property type="term" value="C:spindle pole"/>
    <property type="evidence" value="ECO:0007669"/>
    <property type="project" value="TreeGrafter"/>
</dbReference>
<feature type="binding site" evidence="6">
    <location>
        <position position="186"/>
    </location>
    <ligand>
        <name>ATP</name>
        <dbReference type="ChEBI" id="CHEBI:30616"/>
    </ligand>
</feature>
<accession>A0A6A6A5W0</accession>
<dbReference type="PROSITE" id="PS00107">
    <property type="entry name" value="PROTEIN_KINASE_ATP"/>
    <property type="match status" value="1"/>
</dbReference>
<dbReference type="OrthoDB" id="4062651at2759"/>
<dbReference type="GO" id="GO:0007052">
    <property type="term" value="P:mitotic spindle organization"/>
    <property type="evidence" value="ECO:0007669"/>
    <property type="project" value="TreeGrafter"/>
</dbReference>
<dbReference type="GeneID" id="54413839"/>
<dbReference type="Proteomes" id="UP000799771">
    <property type="component" value="Unassembled WGS sequence"/>
</dbReference>
<dbReference type="GO" id="GO:0000776">
    <property type="term" value="C:kinetochore"/>
    <property type="evidence" value="ECO:0007669"/>
    <property type="project" value="TreeGrafter"/>
</dbReference>
<evidence type="ECO:0000256" key="5">
    <source>
        <dbReference type="ARBA" id="ARBA00022840"/>
    </source>
</evidence>
<evidence type="ECO:0000259" key="7">
    <source>
        <dbReference type="PROSITE" id="PS50011"/>
    </source>
</evidence>
<dbReference type="PROSITE" id="PS00108">
    <property type="entry name" value="PROTEIN_KINASE_ST"/>
    <property type="match status" value="1"/>
</dbReference>
<name>A0A6A6A5W0_9PLEO</name>
<dbReference type="RefSeq" id="XP_033520935.1">
    <property type="nucleotide sequence ID" value="XM_033673407.1"/>
</dbReference>
<evidence type="ECO:0000256" key="6">
    <source>
        <dbReference type="PROSITE-ProRule" id="PRU10141"/>
    </source>
</evidence>
<organism evidence="8 9">
    <name type="scientific">Dothidotthia symphoricarpi CBS 119687</name>
    <dbReference type="NCBI Taxonomy" id="1392245"/>
    <lineage>
        <taxon>Eukaryota</taxon>
        <taxon>Fungi</taxon>
        <taxon>Dikarya</taxon>
        <taxon>Ascomycota</taxon>
        <taxon>Pezizomycotina</taxon>
        <taxon>Dothideomycetes</taxon>
        <taxon>Pleosporomycetidae</taxon>
        <taxon>Pleosporales</taxon>
        <taxon>Dothidotthiaceae</taxon>
        <taxon>Dothidotthia</taxon>
    </lineage>
</organism>
<evidence type="ECO:0000256" key="4">
    <source>
        <dbReference type="ARBA" id="ARBA00022777"/>
    </source>
</evidence>
<dbReference type="Gene3D" id="1.10.510.10">
    <property type="entry name" value="Transferase(Phosphotransferase) domain 1"/>
    <property type="match status" value="1"/>
</dbReference>
<dbReference type="PROSITE" id="PS50011">
    <property type="entry name" value="PROTEIN_KINASE_DOM"/>
    <property type="match status" value="1"/>
</dbReference>
<evidence type="ECO:0000256" key="1">
    <source>
        <dbReference type="ARBA" id="ARBA00022527"/>
    </source>
</evidence>
<dbReference type="PANTHER" id="PTHR24345:SF0">
    <property type="entry name" value="CELL CYCLE SERINE_THREONINE-PROTEIN KINASE CDC5_MSD2"/>
    <property type="match status" value="1"/>
</dbReference>
<evidence type="ECO:0000256" key="3">
    <source>
        <dbReference type="ARBA" id="ARBA00022741"/>
    </source>
</evidence>
<evidence type="ECO:0000313" key="9">
    <source>
        <dbReference type="Proteomes" id="UP000799771"/>
    </source>
</evidence>
<dbReference type="InterPro" id="IPR011009">
    <property type="entry name" value="Kinase-like_dom_sf"/>
</dbReference>
<dbReference type="EMBL" id="ML977513">
    <property type="protein sequence ID" value="KAF2126543.1"/>
    <property type="molecule type" value="Genomic_DNA"/>
</dbReference>
<gene>
    <name evidence="8" type="ORF">P153DRAFT_79589</name>
</gene>
<dbReference type="GO" id="GO:0004674">
    <property type="term" value="F:protein serine/threonine kinase activity"/>
    <property type="evidence" value="ECO:0007669"/>
    <property type="project" value="UniProtKB-KW"/>
</dbReference>
<dbReference type="CDD" id="cd00180">
    <property type="entry name" value="PKc"/>
    <property type="match status" value="1"/>
</dbReference>